<dbReference type="SUPFAM" id="SSF53756">
    <property type="entry name" value="UDP-Glycosyltransferase/glycogen phosphorylase"/>
    <property type="match status" value="1"/>
</dbReference>
<dbReference type="CDD" id="cd03784">
    <property type="entry name" value="GT1_Gtf-like"/>
    <property type="match status" value="1"/>
</dbReference>
<evidence type="ECO:0000256" key="3">
    <source>
        <dbReference type="RuleBase" id="RU003718"/>
    </source>
</evidence>
<evidence type="ECO:0000256" key="4">
    <source>
        <dbReference type="RuleBase" id="RU362057"/>
    </source>
</evidence>
<dbReference type="PROSITE" id="PS00375">
    <property type="entry name" value="UDPGT"/>
    <property type="match status" value="1"/>
</dbReference>
<dbReference type="Pfam" id="PF26168">
    <property type="entry name" value="Glyco_transf_N"/>
    <property type="match status" value="1"/>
</dbReference>
<dbReference type="Pfam" id="PF00201">
    <property type="entry name" value="UDPGT"/>
    <property type="match status" value="1"/>
</dbReference>
<dbReference type="OrthoDB" id="5835829at2759"/>
<sequence length="456" mass="50312">MEDQKANGGRLRVLMLPWLAHGHVVPYLELAKELQERNFNIYFCSTPAALSSVESAYSSFLSQIHLVPINLPAAGFLELPPVRHTTKDLPREHIFTLCKAFRLSAPIFSDIVDRIKPELLIYDLFQPWAAEVASSRNIPAVLFCITGAASIAAAHHLLKHCSMAGFPFPELCLRPHELKNLRESTGNVDPVDQFAILKTLEASDGVVLINTSREIDRKYIDHLSAVLGKTAVPTGSLVRIPGKNGAAAAAEKEGDAEILQWLDGKPKNSTLYISFGSEYYLSREEIQELAKGLELSGANFIWVLRFPAGKEIEIEEALPEGFLDRVNGRGVIAEKWAPQIKILRHASVGGFVMQCGWNSFLESIHFGIPMIAIPMHSEQFITARYAAELGISTEVMRDDDGRLHGEDICKAVKKLLAEKAGEEMREKVRVLNAAMTMKGTQGIDNTAALLSQLCCS</sequence>
<dbReference type="GO" id="GO:0008194">
    <property type="term" value="F:UDP-glycosyltransferase activity"/>
    <property type="evidence" value="ECO:0007669"/>
    <property type="project" value="InterPro"/>
</dbReference>
<dbReference type="InterPro" id="IPR058980">
    <property type="entry name" value="Glyco_transf_N"/>
</dbReference>
<keyword evidence="7" id="KW-1185">Reference proteome</keyword>
<evidence type="ECO:0000313" key="7">
    <source>
        <dbReference type="Proteomes" id="UP001152484"/>
    </source>
</evidence>
<reference evidence="6" key="1">
    <citation type="submission" date="2022-07" db="EMBL/GenBank/DDBJ databases">
        <authorList>
            <person name="Macas J."/>
            <person name="Novak P."/>
            <person name="Neumann P."/>
        </authorList>
    </citation>
    <scope>NUCLEOTIDE SEQUENCE</scope>
</reference>
<comment type="caution">
    <text evidence="6">The sequence shown here is derived from an EMBL/GenBank/DDBJ whole genome shotgun (WGS) entry which is preliminary data.</text>
</comment>
<dbReference type="GO" id="GO:1901137">
    <property type="term" value="P:carbohydrate derivative biosynthetic process"/>
    <property type="evidence" value="ECO:0007669"/>
    <property type="project" value="UniProtKB-ARBA"/>
</dbReference>
<dbReference type="Gene3D" id="3.40.50.2000">
    <property type="entry name" value="Glycogen Phosphorylase B"/>
    <property type="match status" value="2"/>
</dbReference>
<gene>
    <name evidence="6" type="ORF">CEURO_LOCUS16036</name>
</gene>
<organism evidence="6 7">
    <name type="scientific">Cuscuta europaea</name>
    <name type="common">European dodder</name>
    <dbReference type="NCBI Taxonomy" id="41803"/>
    <lineage>
        <taxon>Eukaryota</taxon>
        <taxon>Viridiplantae</taxon>
        <taxon>Streptophyta</taxon>
        <taxon>Embryophyta</taxon>
        <taxon>Tracheophyta</taxon>
        <taxon>Spermatophyta</taxon>
        <taxon>Magnoliopsida</taxon>
        <taxon>eudicotyledons</taxon>
        <taxon>Gunneridae</taxon>
        <taxon>Pentapetalae</taxon>
        <taxon>asterids</taxon>
        <taxon>lamiids</taxon>
        <taxon>Solanales</taxon>
        <taxon>Convolvulaceae</taxon>
        <taxon>Cuscuteae</taxon>
        <taxon>Cuscuta</taxon>
        <taxon>Cuscuta subgen. Cuscuta</taxon>
    </lineage>
</organism>
<name>A0A9P0ZJ04_CUSEU</name>
<feature type="domain" description="Glycosyltransferase N-terminal" evidence="5">
    <location>
        <begin position="12"/>
        <end position="224"/>
    </location>
</feature>
<comment type="similarity">
    <text evidence="1 3">Belongs to the UDP-glycosyltransferase family.</text>
</comment>
<keyword evidence="3" id="KW-0328">Glycosyltransferase</keyword>
<proteinExistence type="inferred from homology"/>
<evidence type="ECO:0000256" key="2">
    <source>
        <dbReference type="ARBA" id="ARBA00022679"/>
    </source>
</evidence>
<dbReference type="InterPro" id="IPR002213">
    <property type="entry name" value="UDP_glucos_trans"/>
</dbReference>
<evidence type="ECO:0000256" key="1">
    <source>
        <dbReference type="ARBA" id="ARBA00009995"/>
    </source>
</evidence>
<dbReference type="PANTHER" id="PTHR48044">
    <property type="entry name" value="GLYCOSYLTRANSFERASE"/>
    <property type="match status" value="1"/>
</dbReference>
<dbReference type="Proteomes" id="UP001152484">
    <property type="component" value="Unassembled WGS sequence"/>
</dbReference>
<dbReference type="EMBL" id="CAMAPE010000045">
    <property type="protein sequence ID" value="CAH9103213.1"/>
    <property type="molecule type" value="Genomic_DNA"/>
</dbReference>
<protein>
    <recommendedName>
        <fullName evidence="4">Glycosyltransferase</fullName>
        <ecNumber evidence="4">2.4.1.-</ecNumber>
    </recommendedName>
</protein>
<keyword evidence="2 3" id="KW-0808">Transferase</keyword>
<dbReference type="EC" id="2.4.1.-" evidence="4"/>
<accession>A0A9P0ZJ04</accession>
<dbReference type="InterPro" id="IPR035595">
    <property type="entry name" value="UDP_glycos_trans_CS"/>
</dbReference>
<evidence type="ECO:0000313" key="6">
    <source>
        <dbReference type="EMBL" id="CAH9103213.1"/>
    </source>
</evidence>
<dbReference type="FunFam" id="3.40.50.2000:FF:000037">
    <property type="entry name" value="Glycosyltransferase"/>
    <property type="match status" value="1"/>
</dbReference>
<dbReference type="PANTHER" id="PTHR48044:SF39">
    <property type="entry name" value="GLYCOSYLTRANSFERASE"/>
    <property type="match status" value="1"/>
</dbReference>
<evidence type="ECO:0000259" key="5">
    <source>
        <dbReference type="Pfam" id="PF26168"/>
    </source>
</evidence>
<dbReference type="AlphaFoldDB" id="A0A9P0ZJ04"/>